<dbReference type="InterPro" id="IPR001258">
    <property type="entry name" value="NHL_repeat"/>
</dbReference>
<feature type="repeat" description="Filamin" evidence="8">
    <location>
        <begin position="358"/>
        <end position="457"/>
    </location>
</feature>
<evidence type="ECO:0000313" key="14">
    <source>
        <dbReference type="Proteomes" id="UP000275408"/>
    </source>
</evidence>
<evidence type="ECO:0000256" key="9">
    <source>
        <dbReference type="PROSITE-ProRule" id="PRU00504"/>
    </source>
</evidence>
<feature type="domain" description="B box-type" evidence="12">
    <location>
        <begin position="92"/>
        <end position="141"/>
    </location>
</feature>
<dbReference type="InterPro" id="IPR047153">
    <property type="entry name" value="TRIM45/56/19-like"/>
</dbReference>
<dbReference type="AlphaFoldDB" id="A0A3M6UN20"/>
<dbReference type="GO" id="GO:0005654">
    <property type="term" value="C:nucleoplasm"/>
    <property type="evidence" value="ECO:0007669"/>
    <property type="project" value="TreeGrafter"/>
</dbReference>
<evidence type="ECO:0000256" key="7">
    <source>
        <dbReference type="PROSITE-ProRule" id="PRU00024"/>
    </source>
</evidence>
<sequence length="731" mass="82329">MESFFRNLTEQVICSICLETYKKPKIISCFHTFCCDCLQKHATKSQRNGKFRCPECQAEIELPEGNRFHNLPASFFHNRLLSLLAVRESGHGTSITCGNCKKTSQSNVHYCFDCFRFMCLDCLNAHEVMSTDFGGHKVMPVKDFQDQDYEALLKQQHFCSKKFHEKQIKRFFCLQCQSSICNICIITDHQNHKVDLIDNMAENEKGNITANAALVRERRTDLKKVLRQIEETELNLERNVASAKAKVIQAAEHMIAQIREREKEAIASLETTRVTRLESINSSKAATDSLVKQMDQVVEFAENLSQRSSSSDVMENKDNLRQKFIELREIEFPIHHDTSFIKFVPSSMEDLKLGIVFSEGMDPDQFNLEGLDQTLQAGVKAEFLLSPKVGGYSTRMDLKEEIEITVEPMEDVTDVMVCDGESGKLVLIFTPKAPGAYNIEVKISGNKLQTSPFTVLAVPREIVVVGELDLKLSNGEELQRPFRIAVNTKEEMAITDISGHCIFLFDKKGTFLRKIGGQGEIAGKFHHPHGLAFVSDNDILVADSSNHRIQQTDVCRGKCVKSFGKYGRAKGEFAKTSDVYLDEELRVVVTEESNHRVQIMSLEGETMKIFGNEGPEKLDKPTSCISYKDRFLVCDGGNNCIKVFGQSGTFLNKIGKQGDQDGQFNWPLGIHLDHSENLFVCDCNNNRVQQFSIDGRFTGKSASCLAYPTGIATTPDGRILVACRDKVYILN</sequence>
<dbReference type="Pfam" id="PF01436">
    <property type="entry name" value="NHL"/>
    <property type="match status" value="1"/>
</dbReference>
<keyword evidence="3" id="KW-0479">Metal-binding</keyword>
<dbReference type="SMART" id="SM00336">
    <property type="entry name" value="BBOX"/>
    <property type="match status" value="2"/>
</dbReference>
<dbReference type="GO" id="GO:0008270">
    <property type="term" value="F:zinc ion binding"/>
    <property type="evidence" value="ECO:0007669"/>
    <property type="project" value="UniProtKB-KW"/>
</dbReference>
<dbReference type="InterPro" id="IPR011042">
    <property type="entry name" value="6-blade_b-propeller_TolB-like"/>
</dbReference>
<dbReference type="PROSITE" id="PS51125">
    <property type="entry name" value="NHL"/>
    <property type="match status" value="3"/>
</dbReference>
<dbReference type="SMART" id="SM00557">
    <property type="entry name" value="IG_FLMN"/>
    <property type="match status" value="1"/>
</dbReference>
<dbReference type="Pfam" id="PF13445">
    <property type="entry name" value="zf-RING_UBOX"/>
    <property type="match status" value="1"/>
</dbReference>
<accession>A0A3M6UN20</accession>
<evidence type="ECO:0008006" key="15">
    <source>
        <dbReference type="Google" id="ProtNLM"/>
    </source>
</evidence>
<dbReference type="SUPFAM" id="SSF101898">
    <property type="entry name" value="NHL repeat"/>
    <property type="match status" value="1"/>
</dbReference>
<keyword evidence="6" id="KW-0862">Zinc</keyword>
<dbReference type="SUPFAM" id="SSF81296">
    <property type="entry name" value="E set domains"/>
    <property type="match status" value="1"/>
</dbReference>
<keyword evidence="10" id="KW-0175">Coiled coil</keyword>
<dbReference type="Gene3D" id="3.30.40.10">
    <property type="entry name" value="Zinc/RING finger domain, C3HC4 (zinc finger)"/>
    <property type="match status" value="1"/>
</dbReference>
<evidence type="ECO:0000259" key="12">
    <source>
        <dbReference type="PROSITE" id="PS50119"/>
    </source>
</evidence>
<feature type="repeat" description="NHL" evidence="9">
    <location>
        <begin position="560"/>
        <end position="603"/>
    </location>
</feature>
<dbReference type="PANTHER" id="PTHR25462">
    <property type="entry name" value="BONUS, ISOFORM C-RELATED"/>
    <property type="match status" value="1"/>
</dbReference>
<dbReference type="GO" id="GO:0008630">
    <property type="term" value="P:intrinsic apoptotic signaling pathway in response to DNA damage"/>
    <property type="evidence" value="ECO:0007669"/>
    <property type="project" value="TreeGrafter"/>
</dbReference>
<dbReference type="Proteomes" id="UP000275408">
    <property type="component" value="Unassembled WGS sequence"/>
</dbReference>
<evidence type="ECO:0000256" key="8">
    <source>
        <dbReference type="PROSITE-ProRule" id="PRU00087"/>
    </source>
</evidence>
<evidence type="ECO:0000256" key="5">
    <source>
        <dbReference type="ARBA" id="ARBA00022771"/>
    </source>
</evidence>
<feature type="domain" description="B box-type" evidence="12">
    <location>
        <begin position="154"/>
        <end position="197"/>
    </location>
</feature>
<dbReference type="GO" id="GO:0045087">
    <property type="term" value="P:innate immune response"/>
    <property type="evidence" value="ECO:0007669"/>
    <property type="project" value="TreeGrafter"/>
</dbReference>
<dbReference type="InterPro" id="IPR001298">
    <property type="entry name" value="Filamin/ABP280_rpt"/>
</dbReference>
<dbReference type="EMBL" id="RCHS01001135">
    <property type="protein sequence ID" value="RMX55021.1"/>
    <property type="molecule type" value="Genomic_DNA"/>
</dbReference>
<dbReference type="PANTHER" id="PTHR25462:SF302">
    <property type="entry name" value="PROTEIN PML"/>
    <property type="match status" value="1"/>
</dbReference>
<dbReference type="Gene3D" id="3.30.160.60">
    <property type="entry name" value="Classic Zinc Finger"/>
    <property type="match status" value="1"/>
</dbReference>
<reference evidence="13 14" key="1">
    <citation type="journal article" date="2018" name="Sci. Rep.">
        <title>Comparative analysis of the Pocillopora damicornis genome highlights role of immune system in coral evolution.</title>
        <authorList>
            <person name="Cunning R."/>
            <person name="Bay R.A."/>
            <person name="Gillette P."/>
            <person name="Baker A.C."/>
            <person name="Traylor-Knowles N."/>
        </authorList>
    </citation>
    <scope>NUCLEOTIDE SEQUENCE [LARGE SCALE GENOMIC DNA]</scope>
    <source>
        <strain evidence="13">RSMAS</strain>
        <tissue evidence="13">Whole animal</tissue>
    </source>
</reference>
<name>A0A3M6UN20_POCDA</name>
<dbReference type="InterPro" id="IPR001841">
    <property type="entry name" value="Znf_RING"/>
</dbReference>
<dbReference type="InterPro" id="IPR027370">
    <property type="entry name" value="Znf-RING_euk"/>
</dbReference>
<feature type="coiled-coil region" evidence="10">
    <location>
        <begin position="219"/>
        <end position="246"/>
    </location>
</feature>
<dbReference type="PROSITE" id="PS00518">
    <property type="entry name" value="ZF_RING_1"/>
    <property type="match status" value="1"/>
</dbReference>
<dbReference type="SMART" id="SM00184">
    <property type="entry name" value="RING"/>
    <property type="match status" value="1"/>
</dbReference>
<dbReference type="PROSITE" id="PS50119">
    <property type="entry name" value="ZF_BBOX"/>
    <property type="match status" value="2"/>
</dbReference>
<dbReference type="Pfam" id="PF00643">
    <property type="entry name" value="zf-B_box"/>
    <property type="match status" value="1"/>
</dbReference>
<evidence type="ECO:0000256" key="2">
    <source>
        <dbReference type="ARBA" id="ARBA00022553"/>
    </source>
</evidence>
<dbReference type="CDD" id="cd19756">
    <property type="entry name" value="Bbox2"/>
    <property type="match status" value="1"/>
</dbReference>
<evidence type="ECO:0000256" key="4">
    <source>
        <dbReference type="ARBA" id="ARBA00022737"/>
    </source>
</evidence>
<dbReference type="SUPFAM" id="SSF57850">
    <property type="entry name" value="RING/U-box"/>
    <property type="match status" value="1"/>
</dbReference>
<keyword evidence="2" id="KW-0597">Phosphoprotein</keyword>
<comment type="caution">
    <text evidence="13">The sequence shown here is derived from an EMBL/GenBank/DDBJ whole genome shotgun (WGS) entry which is preliminary data.</text>
</comment>
<dbReference type="Pfam" id="PF00630">
    <property type="entry name" value="Filamin"/>
    <property type="match status" value="1"/>
</dbReference>
<dbReference type="InterPro" id="IPR013083">
    <property type="entry name" value="Znf_RING/FYVE/PHD"/>
</dbReference>
<feature type="repeat" description="NHL" evidence="9">
    <location>
        <begin position="512"/>
        <end position="555"/>
    </location>
</feature>
<dbReference type="InterPro" id="IPR017907">
    <property type="entry name" value="Znf_RING_CS"/>
</dbReference>
<evidence type="ECO:0000256" key="6">
    <source>
        <dbReference type="ARBA" id="ARBA00022833"/>
    </source>
</evidence>
<dbReference type="InterPro" id="IPR013783">
    <property type="entry name" value="Ig-like_fold"/>
</dbReference>
<dbReference type="InterPro" id="IPR014756">
    <property type="entry name" value="Ig_E-set"/>
</dbReference>
<keyword evidence="5 7" id="KW-0863">Zinc-finger</keyword>
<proteinExistence type="inferred from homology"/>
<dbReference type="InterPro" id="IPR017868">
    <property type="entry name" value="Filamin/ABP280_repeat-like"/>
</dbReference>
<comment type="similarity">
    <text evidence="1">Belongs to the TRIM/RBCC family.</text>
</comment>
<feature type="repeat" description="NHL" evidence="9">
    <location>
        <begin position="651"/>
        <end position="694"/>
    </location>
</feature>
<dbReference type="OrthoDB" id="252722at2759"/>
<dbReference type="Gene3D" id="2.60.40.10">
    <property type="entry name" value="Immunoglobulins"/>
    <property type="match status" value="1"/>
</dbReference>
<dbReference type="GO" id="GO:0044790">
    <property type="term" value="P:suppression of viral release by host"/>
    <property type="evidence" value="ECO:0007669"/>
    <property type="project" value="TreeGrafter"/>
</dbReference>
<gene>
    <name evidence="13" type="ORF">pdam_00007256</name>
</gene>
<dbReference type="InterPro" id="IPR000315">
    <property type="entry name" value="Znf_B-box"/>
</dbReference>
<evidence type="ECO:0000313" key="13">
    <source>
        <dbReference type="EMBL" id="RMX55021.1"/>
    </source>
</evidence>
<feature type="domain" description="RING-type" evidence="11">
    <location>
        <begin position="14"/>
        <end position="57"/>
    </location>
</feature>
<evidence type="ECO:0000256" key="3">
    <source>
        <dbReference type="ARBA" id="ARBA00022723"/>
    </source>
</evidence>
<organism evidence="13 14">
    <name type="scientific">Pocillopora damicornis</name>
    <name type="common">Cauliflower coral</name>
    <name type="synonym">Millepora damicornis</name>
    <dbReference type="NCBI Taxonomy" id="46731"/>
    <lineage>
        <taxon>Eukaryota</taxon>
        <taxon>Metazoa</taxon>
        <taxon>Cnidaria</taxon>
        <taxon>Anthozoa</taxon>
        <taxon>Hexacorallia</taxon>
        <taxon>Scleractinia</taxon>
        <taxon>Astrocoeniina</taxon>
        <taxon>Pocilloporidae</taxon>
        <taxon>Pocillopora</taxon>
    </lineage>
</organism>
<dbReference type="SUPFAM" id="SSF57845">
    <property type="entry name" value="B-box zinc-binding domain"/>
    <property type="match status" value="1"/>
</dbReference>
<dbReference type="PROSITE" id="PS50194">
    <property type="entry name" value="FILAMIN_REPEAT"/>
    <property type="match status" value="1"/>
</dbReference>
<dbReference type="CDD" id="cd05819">
    <property type="entry name" value="NHL"/>
    <property type="match status" value="1"/>
</dbReference>
<keyword evidence="4" id="KW-0677">Repeat</keyword>
<dbReference type="Pfam" id="PF17170">
    <property type="entry name" value="DUF5128"/>
    <property type="match status" value="1"/>
</dbReference>
<evidence type="ECO:0000256" key="1">
    <source>
        <dbReference type="ARBA" id="ARBA00008518"/>
    </source>
</evidence>
<keyword evidence="14" id="KW-1185">Reference proteome</keyword>
<dbReference type="PROSITE" id="PS50089">
    <property type="entry name" value="ZF_RING_2"/>
    <property type="match status" value="1"/>
</dbReference>
<evidence type="ECO:0000259" key="11">
    <source>
        <dbReference type="PROSITE" id="PS50089"/>
    </source>
</evidence>
<dbReference type="OMA" id="CKTHASQ"/>
<dbReference type="Gene3D" id="2.120.10.30">
    <property type="entry name" value="TolB, C-terminal domain"/>
    <property type="match status" value="2"/>
</dbReference>
<evidence type="ECO:0000256" key="10">
    <source>
        <dbReference type="SAM" id="Coils"/>
    </source>
</evidence>
<protein>
    <recommendedName>
        <fullName evidence="15">E3 ubiquitin-protein ligase TRIM71</fullName>
    </recommendedName>
</protein>